<dbReference type="Proteomes" id="UP000016569">
    <property type="component" value="Unassembled WGS sequence"/>
</dbReference>
<organism evidence="3 4">
    <name type="scientific">Brevundimonas abyssalis TAR-001</name>
    <dbReference type="NCBI Taxonomy" id="1391729"/>
    <lineage>
        <taxon>Bacteria</taxon>
        <taxon>Pseudomonadati</taxon>
        <taxon>Pseudomonadota</taxon>
        <taxon>Alphaproteobacteria</taxon>
        <taxon>Caulobacterales</taxon>
        <taxon>Caulobacteraceae</taxon>
        <taxon>Brevundimonas</taxon>
    </lineage>
</organism>
<keyword evidence="3" id="KW-0645">Protease</keyword>
<proteinExistence type="predicted"/>
<name>A0A8E0TSR8_9CAUL</name>
<keyword evidence="4" id="KW-1185">Reference proteome</keyword>
<gene>
    <name evidence="3" type="ORF">MBEBAB_1841</name>
</gene>
<dbReference type="SUPFAM" id="SSF53067">
    <property type="entry name" value="Actin-like ATPase domain"/>
    <property type="match status" value="2"/>
</dbReference>
<accession>A0A8E0TSR8</accession>
<dbReference type="NCBIfam" id="TIGR03725">
    <property type="entry name" value="T6A_YeaZ"/>
    <property type="match status" value="1"/>
</dbReference>
<dbReference type="InterPro" id="IPR000905">
    <property type="entry name" value="Gcp-like_dom"/>
</dbReference>
<dbReference type="InterPro" id="IPR022496">
    <property type="entry name" value="T6A_TsaB"/>
</dbReference>
<protein>
    <submittedName>
        <fullName evidence="3">Inactive homolog of metal-dependent proteases, putative molecular chaperone</fullName>
    </submittedName>
</protein>
<dbReference type="InterPro" id="IPR043129">
    <property type="entry name" value="ATPase_NBD"/>
</dbReference>
<keyword evidence="3" id="KW-0378">Hydrolase</keyword>
<dbReference type="GO" id="GO:0008233">
    <property type="term" value="F:peptidase activity"/>
    <property type="evidence" value="ECO:0007669"/>
    <property type="project" value="UniProtKB-KW"/>
</dbReference>
<dbReference type="EMBL" id="BATC01000032">
    <property type="protein sequence ID" value="GAD59591.1"/>
    <property type="molecule type" value="Genomic_DNA"/>
</dbReference>
<dbReference type="GO" id="GO:0006508">
    <property type="term" value="P:proteolysis"/>
    <property type="evidence" value="ECO:0007669"/>
    <property type="project" value="UniProtKB-KW"/>
</dbReference>
<dbReference type="RefSeq" id="WP_021697685.1">
    <property type="nucleotide sequence ID" value="NZ_BATC01000032.1"/>
</dbReference>
<reference evidence="4" key="1">
    <citation type="journal article" date="2013" name="Genome Announc.">
        <title>Draft Genome Sequence of the Dimorphic Prosthecate Bacterium Brevundimonas abyssalis TAR-001T.</title>
        <authorList>
            <person name="Tsubouchi T."/>
            <person name="Nishi S."/>
            <person name="Usui K."/>
            <person name="Shimane Y."/>
            <person name="Takaki Y."/>
            <person name="Maruyama T."/>
            <person name="Hatada Y."/>
        </authorList>
    </citation>
    <scope>NUCLEOTIDE SEQUENCE [LARGE SCALE GENOMIC DNA]</scope>
    <source>
        <strain evidence="4">TAR-001</strain>
    </source>
</reference>
<evidence type="ECO:0000313" key="3">
    <source>
        <dbReference type="EMBL" id="GAD59591.1"/>
    </source>
</evidence>
<dbReference type="PANTHER" id="PTHR11735:SF11">
    <property type="entry name" value="TRNA THREONYLCARBAMOYLADENOSINE BIOSYNTHESIS PROTEIN TSAB"/>
    <property type="match status" value="1"/>
</dbReference>
<dbReference type="PANTHER" id="PTHR11735">
    <property type="entry name" value="TRNA N6-ADENOSINE THREONYLCARBAMOYLTRANSFERASE"/>
    <property type="match status" value="1"/>
</dbReference>
<evidence type="ECO:0000256" key="1">
    <source>
        <dbReference type="SAM" id="MobiDB-lite"/>
    </source>
</evidence>
<evidence type="ECO:0000313" key="4">
    <source>
        <dbReference type="Proteomes" id="UP000016569"/>
    </source>
</evidence>
<feature type="region of interest" description="Disordered" evidence="1">
    <location>
        <begin position="183"/>
        <end position="214"/>
    </location>
</feature>
<comment type="caution">
    <text evidence="3">The sequence shown here is derived from an EMBL/GenBank/DDBJ whole genome shotgun (WGS) entry which is preliminary data.</text>
</comment>
<dbReference type="GO" id="GO:0002949">
    <property type="term" value="P:tRNA threonylcarbamoyladenosine modification"/>
    <property type="evidence" value="ECO:0007669"/>
    <property type="project" value="InterPro"/>
</dbReference>
<dbReference type="Pfam" id="PF00814">
    <property type="entry name" value="TsaD"/>
    <property type="match status" value="1"/>
</dbReference>
<dbReference type="AlphaFoldDB" id="A0A8E0TSR8"/>
<dbReference type="GO" id="GO:0005829">
    <property type="term" value="C:cytosol"/>
    <property type="evidence" value="ECO:0007669"/>
    <property type="project" value="TreeGrafter"/>
</dbReference>
<dbReference type="OrthoDB" id="9809995at2"/>
<sequence>MKTLIIDTALGACTAVAADGSRVVAAESEVMARGHQERLGGMARGAMAAAGWSFDQLDRIAVTTGPGSFTGLRVGLAFAQGLGLALDRPVAGLSTLAALARDAEAAPGAAVWAMIDARRGQVYGQRFVDYTPTEDPAALAIEDAAARIAGEHNTVVLVGSGAVLVAPAGARVMDSAAPSPEALARLAADQPDGEARPLYLRGPDAKLPGGRDPS</sequence>
<feature type="domain" description="Gcp-like" evidence="2">
    <location>
        <begin position="29"/>
        <end position="149"/>
    </location>
</feature>
<dbReference type="Gene3D" id="3.30.420.40">
    <property type="match status" value="2"/>
</dbReference>
<evidence type="ECO:0000259" key="2">
    <source>
        <dbReference type="Pfam" id="PF00814"/>
    </source>
</evidence>